<dbReference type="InterPro" id="IPR021109">
    <property type="entry name" value="Peptidase_aspartic_dom_sf"/>
</dbReference>
<dbReference type="Pfam" id="PF03564">
    <property type="entry name" value="DUF1759"/>
    <property type="match status" value="1"/>
</dbReference>
<dbReference type="InterPro" id="IPR005312">
    <property type="entry name" value="DUF1759"/>
</dbReference>
<dbReference type="OrthoDB" id="6435986at2759"/>
<dbReference type="PANTHER" id="PTHR47331">
    <property type="entry name" value="PHD-TYPE DOMAIN-CONTAINING PROTEIN"/>
    <property type="match status" value="1"/>
</dbReference>
<evidence type="ECO:0000313" key="1">
    <source>
        <dbReference type="EMBL" id="GBM29591.1"/>
    </source>
</evidence>
<dbReference type="Gene3D" id="2.40.70.10">
    <property type="entry name" value="Acid Proteases"/>
    <property type="match status" value="1"/>
</dbReference>
<feature type="non-terminal residue" evidence="1">
    <location>
        <position position="677"/>
    </location>
</feature>
<dbReference type="GO" id="GO:0006508">
    <property type="term" value="P:proteolysis"/>
    <property type="evidence" value="ECO:0007669"/>
    <property type="project" value="InterPro"/>
</dbReference>
<dbReference type="AlphaFoldDB" id="A0A4Y2EL42"/>
<sequence>MDSLKKRRSAARINFTKTANLLKEELKKDASDKGILRVKLIRFQEYLNNLKDYDDKIIALLADSAADEDALSAEMEGCYKYRDEFHVLTGIMDEKLEKNNGRTGSISADDSVSSVTVKEKRYKLPKIEIKSFDGELINWLSFWAQFRKIHEDESLEECDKFHYLLQSMLPGTRARELMENYPLTSDNYQKAVSALKDRFGKKELLTEIYISRIDGHRPREKAAWLYPMVESCLSTDILRAWQRSPQFNKDDKEKETQSRLSNLLEFLRKEVENEERVKLVRNTFGTPFVPREERGRGAKPKAGKGPVPTAAGLFTAKGHKCAFCGKAHESKECLIARSSSLQERVNKLKEGKCCLKCLSPGHFAKGCKAFIRCLLCGKSHPVILCPDLPAKKEPESQGQELVSVQSNLSKPSCMSEVVLMTLIVEISNGVSKRKVRCLLDSGSQRSYILKSTAEALNLKSTSSENIAHTLFGGATTDARCHKKYSVKLPPLGKGTLFEFDFLEQDVICGNMPRLPKEQILKELKRHKIWISDLGDGCPKIEMLLGSDVYSKEITGGVKQLKGGLTAVNTKLGWTICGEHASSNNENRELSTMLTSSFFVQNLKVSDLWNLETIGITDDGRSLTKEIEDELAREQFLSYLSRNEEGRYSVGLPWTQNRPPEFTTNRHVAETRLFSVTR</sequence>
<comment type="caution">
    <text evidence="1">The sequence shown here is derived from an EMBL/GenBank/DDBJ whole genome shotgun (WGS) entry which is preliminary data.</text>
</comment>
<keyword evidence="2" id="KW-1185">Reference proteome</keyword>
<dbReference type="PROSITE" id="PS00141">
    <property type="entry name" value="ASP_PROTEASE"/>
    <property type="match status" value="1"/>
</dbReference>
<dbReference type="EMBL" id="BGPR01170656">
    <property type="protein sequence ID" value="GBM29591.1"/>
    <property type="molecule type" value="Genomic_DNA"/>
</dbReference>
<reference evidence="1 2" key="1">
    <citation type="journal article" date="2019" name="Sci. Rep.">
        <title>Orb-weaving spider Araneus ventricosus genome elucidates the spidroin gene catalogue.</title>
        <authorList>
            <person name="Kono N."/>
            <person name="Nakamura H."/>
            <person name="Ohtoshi R."/>
            <person name="Moran D.A.P."/>
            <person name="Shinohara A."/>
            <person name="Yoshida Y."/>
            <person name="Fujiwara M."/>
            <person name="Mori M."/>
            <person name="Tomita M."/>
            <person name="Arakawa K."/>
        </authorList>
    </citation>
    <scope>NUCLEOTIDE SEQUENCE [LARGE SCALE GENOMIC DNA]</scope>
</reference>
<organism evidence="1 2">
    <name type="scientific">Araneus ventricosus</name>
    <name type="common">Orbweaver spider</name>
    <name type="synonym">Epeira ventricosa</name>
    <dbReference type="NCBI Taxonomy" id="182803"/>
    <lineage>
        <taxon>Eukaryota</taxon>
        <taxon>Metazoa</taxon>
        <taxon>Ecdysozoa</taxon>
        <taxon>Arthropoda</taxon>
        <taxon>Chelicerata</taxon>
        <taxon>Arachnida</taxon>
        <taxon>Araneae</taxon>
        <taxon>Araneomorphae</taxon>
        <taxon>Entelegynae</taxon>
        <taxon>Araneoidea</taxon>
        <taxon>Araneidae</taxon>
        <taxon>Araneus</taxon>
    </lineage>
</organism>
<name>A0A4Y2EL42_ARAVE</name>
<proteinExistence type="predicted"/>
<accession>A0A4Y2EL42</accession>
<evidence type="ECO:0000313" key="2">
    <source>
        <dbReference type="Proteomes" id="UP000499080"/>
    </source>
</evidence>
<dbReference type="InterPro" id="IPR001969">
    <property type="entry name" value="Aspartic_peptidase_AS"/>
</dbReference>
<dbReference type="GO" id="GO:0004190">
    <property type="term" value="F:aspartic-type endopeptidase activity"/>
    <property type="evidence" value="ECO:0007669"/>
    <property type="project" value="InterPro"/>
</dbReference>
<dbReference type="Proteomes" id="UP000499080">
    <property type="component" value="Unassembled WGS sequence"/>
</dbReference>
<gene>
    <name evidence="1" type="ORF">AVEN_205693_1</name>
</gene>
<protein>
    <submittedName>
        <fullName evidence="1">Uncharacterized protein</fullName>
    </submittedName>
</protein>